<evidence type="ECO:0000313" key="3">
    <source>
        <dbReference type="EMBL" id="KAE8356538.1"/>
    </source>
</evidence>
<name>A0A5N6ZGM9_9EURO</name>
<sequence length="382" mass="41694">MPSQNAIPETPRVISPSPAPSESRSRSRDGYSGPTTRSTARRQRLVGVSEESNNAPMSGSRRSRARSGSPVVTPGSPRRRNRRSNPMIPANRPEPQTNGGAKSNGFLSPLAKTDGIAHSISRSPSPMGLIPLHTRYRNFIHRHEIPRKVLHVSIGFFTLHLYSRGIQTSQITPWLFGALVPIAAVDVVRHRSETVNQLYIRCVGALMRETEVKGYNGVIWYLLGAYTVLRFFPKDVGVMGVLLLSWCDTAASTFGRVYGRHTFQLRKGKSFAGTLSAWLVGVVTAAAFWGLFVPNVGPFPTDPENAFMFTGRLNLIPEPVKHLLGWTVDTVVSGPVALGVMSVVSGLVAAGSEFVDLFGWDDNFTIPLLSGIGLWGFLKVFG</sequence>
<feature type="transmembrane region" description="Helical" evidence="2">
    <location>
        <begin position="238"/>
        <end position="259"/>
    </location>
</feature>
<evidence type="ECO:0008006" key="5">
    <source>
        <dbReference type="Google" id="ProtNLM"/>
    </source>
</evidence>
<keyword evidence="2" id="KW-1133">Transmembrane helix</keyword>
<dbReference type="PANTHER" id="PTHR31303:SF1">
    <property type="entry name" value="CTP-DEPENDENT DIACYLGLYCEROL KINASE 1"/>
    <property type="match status" value="1"/>
</dbReference>
<dbReference type="GO" id="GO:0006654">
    <property type="term" value="P:phosphatidic acid biosynthetic process"/>
    <property type="evidence" value="ECO:0007669"/>
    <property type="project" value="TreeGrafter"/>
</dbReference>
<reference evidence="4" key="1">
    <citation type="submission" date="2019-04" db="EMBL/GenBank/DDBJ databases">
        <title>Friends and foes A comparative genomics studyof 23 Aspergillus species from section Flavi.</title>
        <authorList>
            <consortium name="DOE Joint Genome Institute"/>
            <person name="Kjaerbolling I."/>
            <person name="Vesth T."/>
            <person name="Frisvad J.C."/>
            <person name="Nybo J.L."/>
            <person name="Theobald S."/>
            <person name="Kildgaard S."/>
            <person name="Isbrandt T."/>
            <person name="Kuo A."/>
            <person name="Sato A."/>
            <person name="Lyhne E.K."/>
            <person name="Kogle M.E."/>
            <person name="Wiebenga A."/>
            <person name="Kun R.S."/>
            <person name="Lubbers R.J."/>
            <person name="Makela M.R."/>
            <person name="Barry K."/>
            <person name="Chovatia M."/>
            <person name="Clum A."/>
            <person name="Daum C."/>
            <person name="Haridas S."/>
            <person name="He G."/>
            <person name="LaButti K."/>
            <person name="Lipzen A."/>
            <person name="Mondo S."/>
            <person name="Riley R."/>
            <person name="Salamov A."/>
            <person name="Simmons B.A."/>
            <person name="Magnuson J.K."/>
            <person name="Henrissat B."/>
            <person name="Mortensen U.H."/>
            <person name="Larsen T.O."/>
            <person name="Devries R.P."/>
            <person name="Grigoriev I.V."/>
            <person name="Machida M."/>
            <person name="Baker S.E."/>
            <person name="Andersen M.R."/>
        </authorList>
    </citation>
    <scope>NUCLEOTIDE SEQUENCE [LARGE SCALE GENOMIC DNA]</scope>
    <source>
        <strain evidence="4">CBS 553.77</strain>
    </source>
</reference>
<proteinExistence type="predicted"/>
<dbReference type="GO" id="GO:0005789">
    <property type="term" value="C:endoplasmic reticulum membrane"/>
    <property type="evidence" value="ECO:0007669"/>
    <property type="project" value="TreeGrafter"/>
</dbReference>
<protein>
    <recommendedName>
        <fullName evidence="5">Phosphatidate cytidylyltransferase</fullName>
    </recommendedName>
</protein>
<feature type="transmembrane region" description="Helical" evidence="2">
    <location>
        <begin position="271"/>
        <end position="292"/>
    </location>
</feature>
<feature type="transmembrane region" description="Helical" evidence="2">
    <location>
        <begin position="364"/>
        <end position="381"/>
    </location>
</feature>
<evidence type="ECO:0000256" key="2">
    <source>
        <dbReference type="SAM" id="Phobius"/>
    </source>
</evidence>
<keyword evidence="2" id="KW-0472">Membrane</keyword>
<keyword evidence="4" id="KW-1185">Reference proteome</keyword>
<dbReference type="PANTHER" id="PTHR31303">
    <property type="entry name" value="CTP-DEPENDENT DIACYLGLYCEROL KINASE 1"/>
    <property type="match status" value="1"/>
</dbReference>
<dbReference type="GO" id="GO:0004143">
    <property type="term" value="F:ATP-dependent diacylglycerol kinase activity"/>
    <property type="evidence" value="ECO:0007669"/>
    <property type="project" value="InterPro"/>
</dbReference>
<dbReference type="AlphaFoldDB" id="A0A5N6ZGM9"/>
<evidence type="ECO:0000313" key="4">
    <source>
        <dbReference type="Proteomes" id="UP000327118"/>
    </source>
</evidence>
<accession>A0A5N6ZGM9</accession>
<gene>
    <name evidence="3" type="ORF">BDV28DRAFT_126815</name>
</gene>
<dbReference type="EMBL" id="ML739037">
    <property type="protein sequence ID" value="KAE8356538.1"/>
    <property type="molecule type" value="Genomic_DNA"/>
</dbReference>
<keyword evidence="2" id="KW-0812">Transmembrane</keyword>
<evidence type="ECO:0000256" key="1">
    <source>
        <dbReference type="SAM" id="MobiDB-lite"/>
    </source>
</evidence>
<organism evidence="3 4">
    <name type="scientific">Aspergillus coremiiformis</name>
    <dbReference type="NCBI Taxonomy" id="138285"/>
    <lineage>
        <taxon>Eukaryota</taxon>
        <taxon>Fungi</taxon>
        <taxon>Dikarya</taxon>
        <taxon>Ascomycota</taxon>
        <taxon>Pezizomycotina</taxon>
        <taxon>Eurotiomycetes</taxon>
        <taxon>Eurotiomycetidae</taxon>
        <taxon>Eurotiales</taxon>
        <taxon>Aspergillaceae</taxon>
        <taxon>Aspergillus</taxon>
        <taxon>Aspergillus subgen. Circumdati</taxon>
    </lineage>
</organism>
<dbReference type="InterPro" id="IPR037997">
    <property type="entry name" value="Dgk1-like"/>
</dbReference>
<dbReference type="Proteomes" id="UP000327118">
    <property type="component" value="Unassembled WGS sequence"/>
</dbReference>
<dbReference type="OrthoDB" id="5673at2759"/>
<feature type="region of interest" description="Disordered" evidence="1">
    <location>
        <begin position="1"/>
        <end position="109"/>
    </location>
</feature>